<keyword evidence="2" id="KW-0813">Transport</keyword>
<dbReference type="InterPro" id="IPR007387">
    <property type="entry name" value="TRAP_DctQ"/>
</dbReference>
<evidence type="ECO:0000259" key="10">
    <source>
        <dbReference type="Pfam" id="PF04290"/>
    </source>
</evidence>
<feature type="transmembrane region" description="Helical" evidence="9">
    <location>
        <begin position="326"/>
        <end position="348"/>
    </location>
</feature>
<keyword evidence="4" id="KW-0997">Cell inner membrane</keyword>
<keyword evidence="7 9" id="KW-0472">Membrane</keyword>
<evidence type="ECO:0000256" key="4">
    <source>
        <dbReference type="ARBA" id="ARBA00022519"/>
    </source>
</evidence>
<gene>
    <name evidence="11" type="ORF">ETSY2_33075</name>
</gene>
<evidence type="ECO:0000256" key="3">
    <source>
        <dbReference type="ARBA" id="ARBA00022475"/>
    </source>
</evidence>
<dbReference type="Pfam" id="PF04290">
    <property type="entry name" value="DctQ"/>
    <property type="match status" value="1"/>
</dbReference>
<dbReference type="PANTHER" id="PTHR35011:SF4">
    <property type="entry name" value="SLL1102 PROTEIN"/>
    <property type="match status" value="1"/>
</dbReference>
<evidence type="ECO:0000256" key="6">
    <source>
        <dbReference type="ARBA" id="ARBA00022989"/>
    </source>
</evidence>
<evidence type="ECO:0000313" key="11">
    <source>
        <dbReference type="EMBL" id="ETX03563.1"/>
    </source>
</evidence>
<comment type="caution">
    <text evidence="11">The sequence shown here is derived from an EMBL/GenBank/DDBJ whole genome shotgun (WGS) entry which is preliminary data.</text>
</comment>
<organism evidence="11 12">
    <name type="scientific">Candidatus Entotheonella gemina</name>
    <dbReference type="NCBI Taxonomy" id="1429439"/>
    <lineage>
        <taxon>Bacteria</taxon>
        <taxon>Pseudomonadati</taxon>
        <taxon>Nitrospinota/Tectimicrobiota group</taxon>
        <taxon>Candidatus Tectimicrobiota</taxon>
        <taxon>Candidatus Entotheonellia</taxon>
        <taxon>Candidatus Entotheonellales</taxon>
        <taxon>Candidatus Entotheonellaceae</taxon>
        <taxon>Candidatus Entotheonella</taxon>
    </lineage>
</organism>
<dbReference type="GO" id="GO:0005886">
    <property type="term" value="C:plasma membrane"/>
    <property type="evidence" value="ECO:0007669"/>
    <property type="project" value="UniProtKB-SubCell"/>
</dbReference>
<evidence type="ECO:0000313" key="12">
    <source>
        <dbReference type="Proteomes" id="UP000019140"/>
    </source>
</evidence>
<comment type="similarity">
    <text evidence="8">Belongs to the TRAP transporter small permease family.</text>
</comment>
<evidence type="ECO:0000256" key="2">
    <source>
        <dbReference type="ARBA" id="ARBA00022448"/>
    </source>
</evidence>
<name>W4M084_9BACT</name>
<feature type="transmembrane region" description="Helical" evidence="9">
    <location>
        <begin position="40"/>
        <end position="58"/>
    </location>
</feature>
<dbReference type="PANTHER" id="PTHR35011">
    <property type="entry name" value="2,3-DIKETO-L-GULONATE TRAP TRANSPORTER SMALL PERMEASE PROTEIN YIAM"/>
    <property type="match status" value="1"/>
</dbReference>
<protein>
    <recommendedName>
        <fullName evidence="10">Tripartite ATP-independent periplasmic transporters DctQ component domain-containing protein</fullName>
    </recommendedName>
</protein>
<feature type="transmembrane region" description="Helical" evidence="9">
    <location>
        <begin position="12"/>
        <end position="28"/>
    </location>
</feature>
<dbReference type="InterPro" id="IPR055348">
    <property type="entry name" value="DctQ"/>
</dbReference>
<accession>W4M084</accession>
<dbReference type="AlphaFoldDB" id="W4M084"/>
<dbReference type="EMBL" id="AZHX01001413">
    <property type="protein sequence ID" value="ETX03563.1"/>
    <property type="molecule type" value="Genomic_DNA"/>
</dbReference>
<evidence type="ECO:0000256" key="1">
    <source>
        <dbReference type="ARBA" id="ARBA00004429"/>
    </source>
</evidence>
<keyword evidence="5 9" id="KW-0812">Transmembrane</keyword>
<evidence type="ECO:0000256" key="7">
    <source>
        <dbReference type="ARBA" id="ARBA00023136"/>
    </source>
</evidence>
<keyword evidence="12" id="KW-1185">Reference proteome</keyword>
<proteinExistence type="inferred from homology"/>
<keyword evidence="3" id="KW-1003">Cell membrane</keyword>
<feature type="transmembrane region" description="Helical" evidence="9">
    <location>
        <begin position="64"/>
        <end position="82"/>
    </location>
</feature>
<reference evidence="11 12" key="1">
    <citation type="journal article" date="2014" name="Nature">
        <title>An environmental bacterial taxon with a large and distinct metabolic repertoire.</title>
        <authorList>
            <person name="Wilson M.C."/>
            <person name="Mori T."/>
            <person name="Ruckert C."/>
            <person name="Uria A.R."/>
            <person name="Helf M.J."/>
            <person name="Takada K."/>
            <person name="Gernert C."/>
            <person name="Steffens U.A."/>
            <person name="Heycke N."/>
            <person name="Schmitt S."/>
            <person name="Rinke C."/>
            <person name="Helfrich E.J."/>
            <person name="Brachmann A.O."/>
            <person name="Gurgui C."/>
            <person name="Wakimoto T."/>
            <person name="Kracht M."/>
            <person name="Crusemann M."/>
            <person name="Hentschel U."/>
            <person name="Abe I."/>
            <person name="Matsunaga S."/>
            <person name="Kalinowski J."/>
            <person name="Takeyama H."/>
            <person name="Piel J."/>
        </authorList>
    </citation>
    <scope>NUCLEOTIDE SEQUENCE [LARGE SCALE GENOMIC DNA]</scope>
    <source>
        <strain evidence="12">TSY2</strain>
    </source>
</reference>
<sequence length="359" mass="40172">MPSITFVLPHWLYWSGLVILPLLAMFLVRRQRGRPSRGGLSHPIAYMLWLCSGFVGIHRFYVKSWWGVIYIPLFFLILMGNLQVKEATNQLSEAKNNVLIADFEVERAQAAVTNEVAGAEPKLAQAKQGLTSAQQALAEANRTSARWSRITGQLAIALAVLLLIDALLLPRLVRQCAAREAGAGADTAVADDEVPRHGTGWIGAVNGFAGEFVAYWAVIAVYVYYYEVLARYVFNSPTNWAHESMFLMFGMQYMLAGAYTYREDSHVRVDVLYNYLPGRLKALVDVITSLFFFIFAVALLWTGWVFMADSIAVWEVSFTEWAIQYWPVKITMVLGALLLIMQGLAKLLNDMAILTGKQA</sequence>
<feature type="transmembrane region" description="Helical" evidence="9">
    <location>
        <begin position="282"/>
        <end position="306"/>
    </location>
</feature>
<keyword evidence="6 9" id="KW-1133">Transmembrane helix</keyword>
<comment type="subcellular location">
    <subcellularLocation>
        <location evidence="1">Cell inner membrane</location>
        <topology evidence="1">Multi-pass membrane protein</topology>
    </subcellularLocation>
</comment>
<dbReference type="PATRIC" id="fig|1429439.4.peg.5603"/>
<feature type="domain" description="Tripartite ATP-independent periplasmic transporters DctQ component" evidence="10">
    <location>
        <begin position="223"/>
        <end position="350"/>
    </location>
</feature>
<evidence type="ECO:0000256" key="9">
    <source>
        <dbReference type="SAM" id="Phobius"/>
    </source>
</evidence>
<dbReference type="Proteomes" id="UP000019140">
    <property type="component" value="Unassembled WGS sequence"/>
</dbReference>
<feature type="transmembrane region" description="Helical" evidence="9">
    <location>
        <begin position="201"/>
        <end position="225"/>
    </location>
</feature>
<evidence type="ECO:0000256" key="8">
    <source>
        <dbReference type="ARBA" id="ARBA00038436"/>
    </source>
</evidence>
<dbReference type="HOGENOM" id="CLU_770939_0_0_7"/>
<evidence type="ECO:0000256" key="5">
    <source>
        <dbReference type="ARBA" id="ARBA00022692"/>
    </source>
</evidence>